<dbReference type="InterPro" id="IPR036291">
    <property type="entry name" value="NAD(P)-bd_dom_sf"/>
</dbReference>
<dbReference type="PANTHER" id="PTHR43818:SF11">
    <property type="entry name" value="BCDNA.GH03377"/>
    <property type="match status" value="1"/>
</dbReference>
<evidence type="ECO:0000259" key="3">
    <source>
        <dbReference type="Pfam" id="PF22725"/>
    </source>
</evidence>
<protein>
    <submittedName>
        <fullName evidence="4">Gfo/Idh/MocA family oxidoreductase</fullName>
    </submittedName>
</protein>
<dbReference type="GO" id="GO:0000166">
    <property type="term" value="F:nucleotide binding"/>
    <property type="evidence" value="ECO:0007669"/>
    <property type="project" value="InterPro"/>
</dbReference>
<dbReference type="Gene3D" id="3.40.50.720">
    <property type="entry name" value="NAD(P)-binding Rossmann-like Domain"/>
    <property type="match status" value="1"/>
</dbReference>
<dbReference type="InterPro" id="IPR055170">
    <property type="entry name" value="GFO_IDH_MocA-like_dom"/>
</dbReference>
<dbReference type="SUPFAM" id="SSF51735">
    <property type="entry name" value="NAD(P)-binding Rossmann-fold domains"/>
    <property type="match status" value="1"/>
</dbReference>
<dbReference type="Proteomes" id="UP000295636">
    <property type="component" value="Unassembled WGS sequence"/>
</dbReference>
<sequence length="369" mass="40447">MRKTIGIGVAGAGAIGIRGALSHLSLQDVKDYGVRLAAICDPVPGRAKAAAEKFGVTAYYESYEELLQDPNVDIVTLCTPIGLHYKQGVQAIEAGKHVHFNKTMTTRVEEADDIIRRAAENNIRVVASPGMMLRPENRKKRKLILEGELGQLGWAIAGTARGTVAFHFEEEFRTGENILTSVNPEWYFKKPGGGPMYDITSYMLHELTGILGPVQRVTALSGQAVPEVFYQGKRIAKEMDDSTILMLDFGSCLYAVVYTTIAGEITGWSPNIYGTHGALIGSKFGDTELKDPALTQPHVKGEHAHMREAHVFADIMQLVDWVRDGTPSIVTAEHARHVVDIIESGYRAAETGQTQQLCTTFEPLPLEQL</sequence>
<accession>A0A4R5KHY2</accession>
<dbReference type="EMBL" id="SMRT01000011">
    <property type="protein sequence ID" value="TDF95109.1"/>
    <property type="molecule type" value="Genomic_DNA"/>
</dbReference>
<dbReference type="OrthoDB" id="9815825at2"/>
<proteinExistence type="predicted"/>
<name>A0A4R5KHY2_9BACL</name>
<organism evidence="4 5">
    <name type="scientific">Paenibacillus piri</name>
    <dbReference type="NCBI Taxonomy" id="2547395"/>
    <lineage>
        <taxon>Bacteria</taxon>
        <taxon>Bacillati</taxon>
        <taxon>Bacillota</taxon>
        <taxon>Bacilli</taxon>
        <taxon>Bacillales</taxon>
        <taxon>Paenibacillaceae</taxon>
        <taxon>Paenibacillus</taxon>
    </lineage>
</organism>
<dbReference type="Gene3D" id="3.30.360.10">
    <property type="entry name" value="Dihydrodipicolinate Reductase, domain 2"/>
    <property type="match status" value="1"/>
</dbReference>
<evidence type="ECO:0000313" key="5">
    <source>
        <dbReference type="Proteomes" id="UP000295636"/>
    </source>
</evidence>
<dbReference type="PANTHER" id="PTHR43818">
    <property type="entry name" value="BCDNA.GH03377"/>
    <property type="match status" value="1"/>
</dbReference>
<reference evidence="4 5" key="1">
    <citation type="submission" date="2019-03" db="EMBL/GenBank/DDBJ databases">
        <title>This is whole genome sequence of Paenibacillus sp MS74 strain.</title>
        <authorList>
            <person name="Trinh H.N."/>
        </authorList>
    </citation>
    <scope>NUCLEOTIDE SEQUENCE [LARGE SCALE GENOMIC DNA]</scope>
    <source>
        <strain evidence="4 5">MS74</strain>
    </source>
</reference>
<dbReference type="RefSeq" id="WP_133231943.1">
    <property type="nucleotide sequence ID" value="NZ_SMRT01000011.1"/>
</dbReference>
<dbReference type="SUPFAM" id="SSF55347">
    <property type="entry name" value="Glyceraldehyde-3-phosphate dehydrogenase-like, C-terminal domain"/>
    <property type="match status" value="1"/>
</dbReference>
<feature type="domain" description="GFO/IDH/MocA-like oxidoreductase" evidence="3">
    <location>
        <begin position="141"/>
        <end position="279"/>
    </location>
</feature>
<evidence type="ECO:0000313" key="4">
    <source>
        <dbReference type="EMBL" id="TDF95109.1"/>
    </source>
</evidence>
<dbReference type="AlphaFoldDB" id="A0A4R5KHY2"/>
<dbReference type="InterPro" id="IPR000683">
    <property type="entry name" value="Gfo/Idh/MocA-like_OxRdtase_N"/>
</dbReference>
<gene>
    <name evidence="4" type="ORF">E1757_21480</name>
</gene>
<comment type="caution">
    <text evidence="4">The sequence shown here is derived from an EMBL/GenBank/DDBJ whole genome shotgun (WGS) entry which is preliminary data.</text>
</comment>
<keyword evidence="5" id="KW-1185">Reference proteome</keyword>
<dbReference type="Pfam" id="PF01408">
    <property type="entry name" value="GFO_IDH_MocA"/>
    <property type="match status" value="1"/>
</dbReference>
<evidence type="ECO:0000256" key="1">
    <source>
        <dbReference type="ARBA" id="ARBA00023002"/>
    </source>
</evidence>
<dbReference type="InterPro" id="IPR050463">
    <property type="entry name" value="Gfo/Idh/MocA_oxidrdct_glycsds"/>
</dbReference>
<dbReference type="Pfam" id="PF22725">
    <property type="entry name" value="GFO_IDH_MocA_C3"/>
    <property type="match status" value="1"/>
</dbReference>
<keyword evidence="1" id="KW-0560">Oxidoreductase</keyword>
<evidence type="ECO:0000259" key="2">
    <source>
        <dbReference type="Pfam" id="PF01408"/>
    </source>
</evidence>
<feature type="domain" description="Gfo/Idh/MocA-like oxidoreductase N-terminal" evidence="2">
    <location>
        <begin position="6"/>
        <end position="125"/>
    </location>
</feature>
<dbReference type="GO" id="GO:0016491">
    <property type="term" value="F:oxidoreductase activity"/>
    <property type="evidence" value="ECO:0007669"/>
    <property type="project" value="UniProtKB-KW"/>
</dbReference>